<organism evidence="2 3">
    <name type="scientific">Dentiscutata erythropus</name>
    <dbReference type="NCBI Taxonomy" id="1348616"/>
    <lineage>
        <taxon>Eukaryota</taxon>
        <taxon>Fungi</taxon>
        <taxon>Fungi incertae sedis</taxon>
        <taxon>Mucoromycota</taxon>
        <taxon>Glomeromycotina</taxon>
        <taxon>Glomeromycetes</taxon>
        <taxon>Diversisporales</taxon>
        <taxon>Gigasporaceae</taxon>
        <taxon>Dentiscutata</taxon>
    </lineage>
</organism>
<feature type="region of interest" description="Disordered" evidence="1">
    <location>
        <begin position="88"/>
        <end position="110"/>
    </location>
</feature>
<accession>A0A9N9N4S8</accession>
<keyword evidence="3" id="KW-1185">Reference proteome</keyword>
<dbReference type="Proteomes" id="UP000789405">
    <property type="component" value="Unassembled WGS sequence"/>
</dbReference>
<sequence length="110" mass="12080">MASRKVNLGFLKKNPSSENNFETETTPSISTTLLASSTNSLIQKKRKALYDTTAKTSVKTQLLKKAFAPKCEKGESYDTYLNLIYGQQCEDGDEEESDSSASDNDEIPSG</sequence>
<feature type="non-terminal residue" evidence="2">
    <location>
        <position position="110"/>
    </location>
</feature>
<evidence type="ECO:0000256" key="1">
    <source>
        <dbReference type="SAM" id="MobiDB-lite"/>
    </source>
</evidence>
<feature type="compositionally biased region" description="Polar residues" evidence="1">
    <location>
        <begin position="14"/>
        <end position="24"/>
    </location>
</feature>
<feature type="region of interest" description="Disordered" evidence="1">
    <location>
        <begin position="1"/>
        <end position="27"/>
    </location>
</feature>
<comment type="caution">
    <text evidence="2">The sequence shown here is derived from an EMBL/GenBank/DDBJ whole genome shotgun (WGS) entry which is preliminary data.</text>
</comment>
<gene>
    <name evidence="2" type="ORF">DERYTH_LOCUS12969</name>
</gene>
<reference evidence="2" key="1">
    <citation type="submission" date="2021-06" db="EMBL/GenBank/DDBJ databases">
        <authorList>
            <person name="Kallberg Y."/>
            <person name="Tangrot J."/>
            <person name="Rosling A."/>
        </authorList>
    </citation>
    <scope>NUCLEOTIDE SEQUENCE</scope>
    <source>
        <strain evidence="2">MA453B</strain>
    </source>
</reference>
<evidence type="ECO:0000313" key="3">
    <source>
        <dbReference type="Proteomes" id="UP000789405"/>
    </source>
</evidence>
<proteinExistence type="predicted"/>
<evidence type="ECO:0000313" key="2">
    <source>
        <dbReference type="EMBL" id="CAG8700720.1"/>
    </source>
</evidence>
<dbReference type="EMBL" id="CAJVPY010008788">
    <property type="protein sequence ID" value="CAG8700720.1"/>
    <property type="molecule type" value="Genomic_DNA"/>
</dbReference>
<protein>
    <submittedName>
        <fullName evidence="2">10534_t:CDS:1</fullName>
    </submittedName>
</protein>
<name>A0A9N9N4S8_9GLOM</name>
<feature type="compositionally biased region" description="Acidic residues" evidence="1">
    <location>
        <begin position="90"/>
        <end position="110"/>
    </location>
</feature>
<dbReference type="AlphaFoldDB" id="A0A9N9N4S8"/>